<keyword evidence="10" id="KW-1185">Reference proteome</keyword>
<dbReference type="InterPro" id="IPR007219">
    <property type="entry name" value="XnlR_reg_dom"/>
</dbReference>
<protein>
    <recommendedName>
        <fullName evidence="8">Xylanolytic transcriptional activator regulatory domain-containing protein</fullName>
    </recommendedName>
</protein>
<evidence type="ECO:0000256" key="5">
    <source>
        <dbReference type="ARBA" id="ARBA00023163"/>
    </source>
</evidence>
<accession>A0AAI9ZHG1</accession>
<gene>
    <name evidence="9" type="ORF">BDP81DRAFT_500569</name>
</gene>
<evidence type="ECO:0000313" key="9">
    <source>
        <dbReference type="EMBL" id="KAK1624668.1"/>
    </source>
</evidence>
<dbReference type="GO" id="GO:0000978">
    <property type="term" value="F:RNA polymerase II cis-regulatory region sequence-specific DNA binding"/>
    <property type="evidence" value="ECO:0007669"/>
    <property type="project" value="TreeGrafter"/>
</dbReference>
<dbReference type="PANTHER" id="PTHR31944">
    <property type="entry name" value="HEME-RESPONSIVE ZINC FINGER TRANSCRIPTION FACTOR HAP1"/>
    <property type="match status" value="1"/>
</dbReference>
<organism evidence="9 10">
    <name type="scientific">Colletotrichum phormii</name>
    <dbReference type="NCBI Taxonomy" id="359342"/>
    <lineage>
        <taxon>Eukaryota</taxon>
        <taxon>Fungi</taxon>
        <taxon>Dikarya</taxon>
        <taxon>Ascomycota</taxon>
        <taxon>Pezizomycotina</taxon>
        <taxon>Sordariomycetes</taxon>
        <taxon>Hypocreomycetidae</taxon>
        <taxon>Glomerellales</taxon>
        <taxon>Glomerellaceae</taxon>
        <taxon>Colletotrichum</taxon>
        <taxon>Colletotrichum acutatum species complex</taxon>
    </lineage>
</organism>
<dbReference type="Pfam" id="PF04082">
    <property type="entry name" value="Fungal_trans"/>
    <property type="match status" value="1"/>
</dbReference>
<dbReference type="GO" id="GO:0005634">
    <property type="term" value="C:nucleus"/>
    <property type="evidence" value="ECO:0007669"/>
    <property type="project" value="TreeGrafter"/>
</dbReference>
<dbReference type="InterPro" id="IPR051430">
    <property type="entry name" value="Fungal_TF_Env_Response"/>
</dbReference>
<evidence type="ECO:0000256" key="6">
    <source>
        <dbReference type="ARBA" id="ARBA00023242"/>
    </source>
</evidence>
<feature type="compositionally biased region" description="Basic and acidic residues" evidence="7">
    <location>
        <begin position="93"/>
        <end position="105"/>
    </location>
</feature>
<dbReference type="GO" id="GO:0001228">
    <property type="term" value="F:DNA-binding transcription activator activity, RNA polymerase II-specific"/>
    <property type="evidence" value="ECO:0007669"/>
    <property type="project" value="TreeGrafter"/>
</dbReference>
<dbReference type="RefSeq" id="XP_060440663.1">
    <property type="nucleotide sequence ID" value="XM_060595516.1"/>
</dbReference>
<dbReference type="GO" id="GO:0006351">
    <property type="term" value="P:DNA-templated transcription"/>
    <property type="evidence" value="ECO:0007669"/>
    <property type="project" value="InterPro"/>
</dbReference>
<evidence type="ECO:0000256" key="3">
    <source>
        <dbReference type="ARBA" id="ARBA00023015"/>
    </source>
</evidence>
<evidence type="ECO:0000256" key="2">
    <source>
        <dbReference type="ARBA" id="ARBA00022833"/>
    </source>
</evidence>
<keyword evidence="2" id="KW-0862">Zinc</keyword>
<feature type="domain" description="Xylanolytic transcriptional activator regulatory" evidence="8">
    <location>
        <begin position="133"/>
        <end position="333"/>
    </location>
</feature>
<evidence type="ECO:0000256" key="7">
    <source>
        <dbReference type="SAM" id="MobiDB-lite"/>
    </source>
</evidence>
<dbReference type="CDD" id="cd12148">
    <property type="entry name" value="fungal_TF_MHR"/>
    <property type="match status" value="1"/>
</dbReference>
<evidence type="ECO:0000313" key="10">
    <source>
        <dbReference type="Proteomes" id="UP001243989"/>
    </source>
</evidence>
<keyword evidence="5" id="KW-0804">Transcription</keyword>
<dbReference type="GeneID" id="85480378"/>
<dbReference type="GO" id="GO:0008270">
    <property type="term" value="F:zinc ion binding"/>
    <property type="evidence" value="ECO:0007669"/>
    <property type="project" value="InterPro"/>
</dbReference>
<dbReference type="EMBL" id="JAHMHQ010000023">
    <property type="protein sequence ID" value="KAK1624668.1"/>
    <property type="molecule type" value="Genomic_DNA"/>
</dbReference>
<comment type="caution">
    <text evidence="9">The sequence shown here is derived from an EMBL/GenBank/DDBJ whole genome shotgun (WGS) entry which is preliminary data.</text>
</comment>
<dbReference type="AlphaFoldDB" id="A0AAI9ZHG1"/>
<reference evidence="9" key="1">
    <citation type="submission" date="2021-06" db="EMBL/GenBank/DDBJ databases">
        <title>Comparative genomics, transcriptomics and evolutionary studies reveal genomic signatures of adaptation to plant cell wall in hemibiotrophic fungi.</title>
        <authorList>
            <consortium name="DOE Joint Genome Institute"/>
            <person name="Baroncelli R."/>
            <person name="Diaz J.F."/>
            <person name="Benocci T."/>
            <person name="Peng M."/>
            <person name="Battaglia E."/>
            <person name="Haridas S."/>
            <person name="Andreopoulos W."/>
            <person name="Labutti K."/>
            <person name="Pangilinan J."/>
            <person name="Floch G.L."/>
            <person name="Makela M.R."/>
            <person name="Henrissat B."/>
            <person name="Grigoriev I.V."/>
            <person name="Crouch J.A."/>
            <person name="De Vries R.P."/>
            <person name="Sukno S.A."/>
            <person name="Thon M.R."/>
        </authorList>
    </citation>
    <scope>NUCLEOTIDE SEQUENCE</scope>
    <source>
        <strain evidence="9">CBS 102054</strain>
    </source>
</reference>
<dbReference type="PANTHER" id="PTHR31944:SF129">
    <property type="entry name" value="ASPYRIDONES CLUSTER REGULATOR APDR-RELATED"/>
    <property type="match status" value="1"/>
</dbReference>
<feature type="compositionally biased region" description="Polar residues" evidence="7">
    <location>
        <begin position="70"/>
        <end position="82"/>
    </location>
</feature>
<dbReference type="Proteomes" id="UP001243989">
    <property type="component" value="Unassembled WGS sequence"/>
</dbReference>
<keyword evidence="3" id="KW-0805">Transcription regulation</keyword>
<name>A0AAI9ZHG1_9PEZI</name>
<evidence type="ECO:0000256" key="1">
    <source>
        <dbReference type="ARBA" id="ARBA00022723"/>
    </source>
</evidence>
<keyword evidence="6" id="KW-0539">Nucleus</keyword>
<keyword evidence="4" id="KW-0238">DNA-binding</keyword>
<feature type="region of interest" description="Disordered" evidence="7">
    <location>
        <begin position="70"/>
        <end position="105"/>
    </location>
</feature>
<keyword evidence="1" id="KW-0479">Metal-binding</keyword>
<sequence length="366" mass="40711">MGLGPGPVAGHPIWPIRLWLRRPLLPPQVGLPGCYSPIFLPSTNSTLARRVRAFAQRLGKQSGVLEQTNSQQYLQPESSRGALSNKVVISEQESQREGDKGDGKELPWIPKGLSSAIWVTCLIPKRETCDVLISAYFRTFGSVSDILEIQSFLDNHNQFWENRGSSATILDNLFVSKLLLVFALGSSTRYGQQTEDFQGSGLAWATSLQHRVRLWFDKAEDLIAQQMQPGPLSDLNVAQGLCLLALARHISAIHSPKAQLFEPSRSLGMVPIGMQMGLYRDPRQRCPSMPTTELELRRRLWATMLELSLQYCFDRGLPAPISPEDFDCEPPSCGVNTPNLERVSTPFSPSTALRTLAQYNDLGFES</sequence>
<proteinExistence type="predicted"/>
<evidence type="ECO:0000259" key="8">
    <source>
        <dbReference type="Pfam" id="PF04082"/>
    </source>
</evidence>
<evidence type="ECO:0000256" key="4">
    <source>
        <dbReference type="ARBA" id="ARBA00023125"/>
    </source>
</evidence>